<dbReference type="Gene3D" id="3.40.640.10">
    <property type="entry name" value="Type I PLP-dependent aspartate aminotransferase-like (Major domain)"/>
    <property type="match status" value="1"/>
</dbReference>
<reference evidence="11 12" key="1">
    <citation type="submission" date="2023-10" db="EMBL/GenBank/DDBJ databases">
        <authorList>
            <person name="Venkata Ramana C."/>
            <person name="Sasikala C."/>
            <person name="Dhurka M."/>
        </authorList>
    </citation>
    <scope>NUCLEOTIDE SEQUENCE [LARGE SCALE GENOMIC DNA]</scope>
    <source>
        <strain evidence="11 12">KCTC 32151</strain>
    </source>
</reference>
<organism evidence="11 12">
    <name type="scientific">Nitratireductor aquimarinus</name>
    <dbReference type="NCBI Taxonomy" id="889300"/>
    <lineage>
        <taxon>Bacteria</taxon>
        <taxon>Pseudomonadati</taxon>
        <taxon>Pseudomonadota</taxon>
        <taxon>Alphaproteobacteria</taxon>
        <taxon>Hyphomicrobiales</taxon>
        <taxon>Phyllobacteriaceae</taxon>
        <taxon>Nitratireductor</taxon>
    </lineage>
</organism>
<dbReference type="SUPFAM" id="SSF53383">
    <property type="entry name" value="PLP-dependent transferases"/>
    <property type="match status" value="1"/>
</dbReference>
<comment type="catalytic activity">
    <reaction evidence="9">
        <text>O-phospho-L-threonine + H(+) = (R)-1-aminopropan-2-yl phosphate + CO2</text>
        <dbReference type="Rhea" id="RHEA:11492"/>
        <dbReference type="ChEBI" id="CHEBI:15378"/>
        <dbReference type="ChEBI" id="CHEBI:16526"/>
        <dbReference type="ChEBI" id="CHEBI:58563"/>
        <dbReference type="ChEBI" id="CHEBI:58675"/>
        <dbReference type="EC" id="4.1.1.81"/>
    </reaction>
</comment>
<evidence type="ECO:0000256" key="8">
    <source>
        <dbReference type="ARBA" id="ARBA00029996"/>
    </source>
</evidence>
<name>A0ABU4APR4_9HYPH</name>
<evidence type="ECO:0000256" key="2">
    <source>
        <dbReference type="ARBA" id="ARBA00003444"/>
    </source>
</evidence>
<evidence type="ECO:0000256" key="5">
    <source>
        <dbReference type="ARBA" id="ARBA00022573"/>
    </source>
</evidence>
<protein>
    <recommendedName>
        <fullName evidence="4">threonine-phosphate decarboxylase</fullName>
        <ecNumber evidence="4">4.1.1.81</ecNumber>
    </recommendedName>
    <alternativeName>
        <fullName evidence="8">L-threonine-O-3-phosphate decarboxylase</fullName>
    </alternativeName>
</protein>
<evidence type="ECO:0000313" key="12">
    <source>
        <dbReference type="Proteomes" id="UP001185659"/>
    </source>
</evidence>
<gene>
    <name evidence="11" type="primary">cobD</name>
    <name evidence="11" type="ORF">R2G56_18130</name>
</gene>
<comment type="pathway">
    <text evidence="3">Cofactor biosynthesis; adenosylcobalamin biosynthesis.</text>
</comment>
<dbReference type="InterPro" id="IPR005860">
    <property type="entry name" value="CobD"/>
</dbReference>
<dbReference type="Proteomes" id="UP001185659">
    <property type="component" value="Unassembled WGS sequence"/>
</dbReference>
<dbReference type="Gene3D" id="3.90.1150.10">
    <property type="entry name" value="Aspartate Aminotransferase, domain 1"/>
    <property type="match status" value="1"/>
</dbReference>
<dbReference type="InterPro" id="IPR015424">
    <property type="entry name" value="PyrdxlP-dep_Trfase"/>
</dbReference>
<evidence type="ECO:0000256" key="4">
    <source>
        <dbReference type="ARBA" id="ARBA00012285"/>
    </source>
</evidence>
<dbReference type="Pfam" id="PF00155">
    <property type="entry name" value="Aminotran_1_2"/>
    <property type="match status" value="1"/>
</dbReference>
<feature type="domain" description="Aminotransferase class I/classII large" evidence="10">
    <location>
        <begin position="66"/>
        <end position="339"/>
    </location>
</feature>
<dbReference type="PROSITE" id="PS00105">
    <property type="entry name" value="AA_TRANSFER_CLASS_1"/>
    <property type="match status" value="1"/>
</dbReference>
<dbReference type="RefSeq" id="WP_317562180.1">
    <property type="nucleotide sequence ID" value="NZ_JAWLIP010000009.1"/>
</dbReference>
<comment type="caution">
    <text evidence="11">The sequence shown here is derived from an EMBL/GenBank/DDBJ whole genome shotgun (WGS) entry which is preliminary data.</text>
</comment>
<evidence type="ECO:0000256" key="1">
    <source>
        <dbReference type="ARBA" id="ARBA00001933"/>
    </source>
</evidence>
<dbReference type="NCBIfam" id="TIGR01140">
    <property type="entry name" value="L_thr_O3P_dcar"/>
    <property type="match status" value="1"/>
</dbReference>
<evidence type="ECO:0000256" key="9">
    <source>
        <dbReference type="ARBA" id="ARBA00048531"/>
    </source>
</evidence>
<evidence type="ECO:0000256" key="3">
    <source>
        <dbReference type="ARBA" id="ARBA00004953"/>
    </source>
</evidence>
<evidence type="ECO:0000313" key="11">
    <source>
        <dbReference type="EMBL" id="MDV6228217.1"/>
    </source>
</evidence>
<keyword evidence="5" id="KW-0169">Cobalamin biosynthesis</keyword>
<dbReference type="GO" id="GO:0048472">
    <property type="term" value="F:threonine-phosphate decarboxylase activity"/>
    <property type="evidence" value="ECO:0007669"/>
    <property type="project" value="UniProtKB-EC"/>
</dbReference>
<accession>A0ABU4APR4</accession>
<dbReference type="InterPro" id="IPR015422">
    <property type="entry name" value="PyrdxlP-dep_Trfase_small"/>
</dbReference>
<dbReference type="EMBL" id="JAWLIP010000009">
    <property type="protein sequence ID" value="MDV6228217.1"/>
    <property type="molecule type" value="Genomic_DNA"/>
</dbReference>
<comment type="cofactor">
    <cofactor evidence="1">
        <name>pyridoxal 5'-phosphate</name>
        <dbReference type="ChEBI" id="CHEBI:597326"/>
    </cofactor>
</comment>
<dbReference type="PANTHER" id="PTHR42885">
    <property type="entry name" value="HISTIDINOL-PHOSPHATE AMINOTRANSFERASE-RELATED"/>
    <property type="match status" value="1"/>
</dbReference>
<proteinExistence type="predicted"/>
<evidence type="ECO:0000256" key="6">
    <source>
        <dbReference type="ARBA" id="ARBA00022898"/>
    </source>
</evidence>
<keyword evidence="7 11" id="KW-0456">Lyase</keyword>
<dbReference type="EC" id="4.1.1.81" evidence="4"/>
<keyword evidence="12" id="KW-1185">Reference proteome</keyword>
<dbReference type="InterPro" id="IPR015421">
    <property type="entry name" value="PyrdxlP-dep_Trfase_major"/>
</dbReference>
<dbReference type="PANTHER" id="PTHR42885:SF1">
    <property type="entry name" value="THREONINE-PHOSPHATE DECARBOXYLASE"/>
    <property type="match status" value="1"/>
</dbReference>
<dbReference type="InterPro" id="IPR004839">
    <property type="entry name" value="Aminotransferase_I/II_large"/>
</dbReference>
<dbReference type="CDD" id="cd00609">
    <property type="entry name" value="AAT_like"/>
    <property type="match status" value="1"/>
</dbReference>
<dbReference type="InterPro" id="IPR004838">
    <property type="entry name" value="NHTrfase_class1_PyrdxlP-BS"/>
</dbReference>
<sequence length="348" mass="36886">MDIRPRLADRAAEKVTDHGGSLVRASAQFPDAPKPWLDLSTGINPHPYPFSPLPASAVERLPEEADIAKLTGHAARHYGAPSAANVIAAPGTQLLLPLVASLLAPGPARILGPTYAEHARAAALAGHAVEEVESFDALRGARLAVVVNPNNPDGRLISRSDLLDLAASLRADGGVLVVDEAFMDVGPQAESLAGDLEAGNILVLRSFGKFFGLAGLRLGFALTSTERAQKLSGWLGPWAVAGPALHAGLEALADHDWQSAMRQRLATERLRLDALFHEQGLTIAGGTDLFRFLRHPRAADLFDHLGRSGILVRRFAGRPDCLRIGLPGDDEAFERVRAALQSRDGGGA</sequence>
<evidence type="ECO:0000256" key="7">
    <source>
        <dbReference type="ARBA" id="ARBA00023239"/>
    </source>
</evidence>
<keyword evidence="6" id="KW-0663">Pyridoxal phosphate</keyword>
<evidence type="ECO:0000259" key="10">
    <source>
        <dbReference type="Pfam" id="PF00155"/>
    </source>
</evidence>
<comment type="function">
    <text evidence="2">Decarboxylates L-threonine-O-3-phosphate to yield (R)-1-amino-2-propanol O-2-phosphate, the precursor for the linkage between the nucleotide loop and the corrin ring in cobalamin.</text>
</comment>